<dbReference type="GO" id="GO:0016705">
    <property type="term" value="F:oxidoreductase activity, acting on paired donors, with incorporation or reduction of molecular oxygen"/>
    <property type="evidence" value="ECO:0007669"/>
    <property type="project" value="InterPro"/>
</dbReference>
<comment type="subcellular location">
    <subcellularLocation>
        <location evidence="3">Endoplasmic reticulum membrane</location>
        <topology evidence="3">Peripheral membrane protein</topology>
    </subcellularLocation>
    <subcellularLocation>
        <location evidence="2">Microsome membrane</location>
        <topology evidence="2">Peripheral membrane protein</topology>
    </subcellularLocation>
</comment>
<keyword evidence="8" id="KW-0492">Microsome</keyword>
<comment type="cofactor">
    <cofactor evidence="1 13">
        <name>heme</name>
        <dbReference type="ChEBI" id="CHEBI:30413"/>
    </cofactor>
</comment>
<keyword evidence="15" id="KW-1133">Transmembrane helix</keyword>
<feature type="non-terminal residue" evidence="16">
    <location>
        <position position="1"/>
    </location>
</feature>
<dbReference type="Gene3D" id="1.10.630.10">
    <property type="entry name" value="Cytochrome P450"/>
    <property type="match status" value="1"/>
</dbReference>
<dbReference type="AlphaFoldDB" id="E2AEG7"/>
<gene>
    <name evidence="16" type="ORF">EAG_06167</name>
</gene>
<dbReference type="STRING" id="104421.E2AEG7"/>
<protein>
    <submittedName>
        <fullName evidence="16">Probable cytochrome P450 6a13</fullName>
    </submittedName>
</protein>
<dbReference type="InParanoid" id="E2AEG7"/>
<keyword evidence="12 15" id="KW-0472">Membrane</keyword>
<sequence length="505" mass="57846">SIISIIVLVFLIVATFIALYFYLARYNKYWQNRGVFCADGALPGVGHMLSVLCMRTTFVESCYKIYQNNRSRSMVGVYNFMSPSLMVLEPELVKKVLQTNFTSFHQNVQKADPDLDPLLANHPFVTYGDKWITGRKRLTYAFSSMRLKILFENVKLVCVMLENYLDKKLSKNGKVELELKDFCSRYTTQIVAATGFGIDGYCFDDENADKSFREIGKQIVEPSMRTAIMVMLRILVPSLNKFFKVSIIPKHIDHFFRTLVADLMEQRRKDGIPRNDFLHLMAELEQIEGDKIDLEILASHALIFFIDGYDTSSTIMSFVGFQLATHPKVQEKLRKEVMTVLDKYGGAMTYEGLKEMTYMDQVLNESQRIIAAGAVLQKECTEECELRGSDGLICCVQPGTEILIPVQGLQEDPRYWKNPEVFDPERFSPENKHNIQKFTFLPFGEGPRMCVGMRMGLLQIKAGFVAILRKYSLELSPRTQVPLKMKVNTMLPAPKGGLWVFFRQL</sequence>
<evidence type="ECO:0000313" key="16">
    <source>
        <dbReference type="EMBL" id="EFN68178.1"/>
    </source>
</evidence>
<dbReference type="InterPro" id="IPR017972">
    <property type="entry name" value="Cyt_P450_CS"/>
</dbReference>
<accession>E2AEG7</accession>
<feature type="binding site" description="axial binding residue" evidence="13">
    <location>
        <position position="450"/>
    </location>
    <ligand>
        <name>heme</name>
        <dbReference type="ChEBI" id="CHEBI:30413"/>
    </ligand>
    <ligandPart>
        <name>Fe</name>
        <dbReference type="ChEBI" id="CHEBI:18248"/>
    </ligandPart>
</feature>
<keyword evidence="9 14" id="KW-0560">Oxidoreductase</keyword>
<dbReference type="InterPro" id="IPR001128">
    <property type="entry name" value="Cyt_P450"/>
</dbReference>
<feature type="non-terminal residue" evidence="16">
    <location>
        <position position="505"/>
    </location>
</feature>
<comment type="similarity">
    <text evidence="4 14">Belongs to the cytochrome P450 family.</text>
</comment>
<evidence type="ECO:0000256" key="1">
    <source>
        <dbReference type="ARBA" id="ARBA00001971"/>
    </source>
</evidence>
<evidence type="ECO:0000256" key="13">
    <source>
        <dbReference type="PIRSR" id="PIRSR602401-1"/>
    </source>
</evidence>
<evidence type="ECO:0000256" key="5">
    <source>
        <dbReference type="ARBA" id="ARBA00022617"/>
    </source>
</evidence>
<evidence type="ECO:0000256" key="6">
    <source>
        <dbReference type="ARBA" id="ARBA00022723"/>
    </source>
</evidence>
<organism evidence="17">
    <name type="scientific">Camponotus floridanus</name>
    <name type="common">Florida carpenter ant</name>
    <dbReference type="NCBI Taxonomy" id="104421"/>
    <lineage>
        <taxon>Eukaryota</taxon>
        <taxon>Metazoa</taxon>
        <taxon>Ecdysozoa</taxon>
        <taxon>Arthropoda</taxon>
        <taxon>Hexapoda</taxon>
        <taxon>Insecta</taxon>
        <taxon>Pterygota</taxon>
        <taxon>Neoptera</taxon>
        <taxon>Endopterygota</taxon>
        <taxon>Hymenoptera</taxon>
        <taxon>Apocrita</taxon>
        <taxon>Aculeata</taxon>
        <taxon>Formicoidea</taxon>
        <taxon>Formicidae</taxon>
        <taxon>Formicinae</taxon>
        <taxon>Camponotus</taxon>
    </lineage>
</organism>
<dbReference type="PRINTS" id="PR00463">
    <property type="entry name" value="EP450I"/>
</dbReference>
<dbReference type="GO" id="GO:0004497">
    <property type="term" value="F:monooxygenase activity"/>
    <property type="evidence" value="ECO:0007669"/>
    <property type="project" value="UniProtKB-KW"/>
</dbReference>
<keyword evidence="17" id="KW-1185">Reference proteome</keyword>
<evidence type="ECO:0000256" key="12">
    <source>
        <dbReference type="ARBA" id="ARBA00023136"/>
    </source>
</evidence>
<keyword evidence="7" id="KW-0256">Endoplasmic reticulum</keyword>
<dbReference type="OrthoDB" id="2789670at2759"/>
<dbReference type="GO" id="GO:0005506">
    <property type="term" value="F:iron ion binding"/>
    <property type="evidence" value="ECO:0007669"/>
    <property type="project" value="InterPro"/>
</dbReference>
<feature type="transmembrane region" description="Helical" evidence="15">
    <location>
        <begin position="6"/>
        <end position="23"/>
    </location>
</feature>
<dbReference type="Pfam" id="PF00067">
    <property type="entry name" value="p450"/>
    <property type="match status" value="1"/>
</dbReference>
<dbReference type="EMBL" id="GL438838">
    <property type="protein sequence ID" value="EFN68178.1"/>
    <property type="molecule type" value="Genomic_DNA"/>
</dbReference>
<dbReference type="InterPro" id="IPR002401">
    <property type="entry name" value="Cyt_P450_E_grp-I"/>
</dbReference>
<name>E2AEG7_CAMFO</name>
<evidence type="ECO:0000256" key="15">
    <source>
        <dbReference type="SAM" id="Phobius"/>
    </source>
</evidence>
<dbReference type="Proteomes" id="UP000000311">
    <property type="component" value="Unassembled WGS sequence"/>
</dbReference>
<dbReference type="SUPFAM" id="SSF48264">
    <property type="entry name" value="Cytochrome P450"/>
    <property type="match status" value="1"/>
</dbReference>
<evidence type="ECO:0000256" key="8">
    <source>
        <dbReference type="ARBA" id="ARBA00022848"/>
    </source>
</evidence>
<evidence type="ECO:0000256" key="9">
    <source>
        <dbReference type="ARBA" id="ARBA00023002"/>
    </source>
</evidence>
<proteinExistence type="inferred from homology"/>
<dbReference type="PANTHER" id="PTHR24292:SF54">
    <property type="entry name" value="CYP9F3-RELATED"/>
    <property type="match status" value="1"/>
</dbReference>
<keyword evidence="6 13" id="KW-0479">Metal-binding</keyword>
<dbReference type="FunCoup" id="E2AEG7">
    <property type="interactions" value="15"/>
</dbReference>
<dbReference type="CDD" id="cd11056">
    <property type="entry name" value="CYP6-like"/>
    <property type="match status" value="1"/>
</dbReference>
<keyword evidence="5 13" id="KW-0349">Heme</keyword>
<dbReference type="GO" id="GO:0005789">
    <property type="term" value="C:endoplasmic reticulum membrane"/>
    <property type="evidence" value="ECO:0007669"/>
    <property type="project" value="UniProtKB-SubCell"/>
</dbReference>
<dbReference type="InterPro" id="IPR036396">
    <property type="entry name" value="Cyt_P450_sf"/>
</dbReference>
<evidence type="ECO:0000256" key="14">
    <source>
        <dbReference type="RuleBase" id="RU000461"/>
    </source>
</evidence>
<evidence type="ECO:0000256" key="3">
    <source>
        <dbReference type="ARBA" id="ARBA00004406"/>
    </source>
</evidence>
<dbReference type="OMA" id="HIADFYC"/>
<keyword evidence="11 14" id="KW-0503">Monooxygenase</keyword>
<evidence type="ECO:0000313" key="17">
    <source>
        <dbReference type="Proteomes" id="UP000000311"/>
    </source>
</evidence>
<dbReference type="PRINTS" id="PR00385">
    <property type="entry name" value="P450"/>
</dbReference>
<evidence type="ECO:0000256" key="11">
    <source>
        <dbReference type="ARBA" id="ARBA00023033"/>
    </source>
</evidence>
<evidence type="ECO:0000256" key="2">
    <source>
        <dbReference type="ARBA" id="ARBA00004174"/>
    </source>
</evidence>
<dbReference type="FunFam" id="1.10.630.10:FF:000042">
    <property type="entry name" value="Cytochrome P450"/>
    <property type="match status" value="1"/>
</dbReference>
<dbReference type="PANTHER" id="PTHR24292">
    <property type="entry name" value="CYTOCHROME P450"/>
    <property type="match status" value="1"/>
</dbReference>
<dbReference type="GO" id="GO:0020037">
    <property type="term" value="F:heme binding"/>
    <property type="evidence" value="ECO:0007669"/>
    <property type="project" value="InterPro"/>
</dbReference>
<evidence type="ECO:0000256" key="10">
    <source>
        <dbReference type="ARBA" id="ARBA00023004"/>
    </source>
</evidence>
<reference evidence="16 17" key="1">
    <citation type="journal article" date="2010" name="Science">
        <title>Genomic comparison of the ants Camponotus floridanus and Harpegnathos saltator.</title>
        <authorList>
            <person name="Bonasio R."/>
            <person name="Zhang G."/>
            <person name="Ye C."/>
            <person name="Mutti N.S."/>
            <person name="Fang X."/>
            <person name="Qin N."/>
            <person name="Donahue G."/>
            <person name="Yang P."/>
            <person name="Li Q."/>
            <person name="Li C."/>
            <person name="Zhang P."/>
            <person name="Huang Z."/>
            <person name="Berger S.L."/>
            <person name="Reinberg D."/>
            <person name="Wang J."/>
            <person name="Liebig J."/>
        </authorList>
    </citation>
    <scope>NUCLEOTIDE SEQUENCE [LARGE SCALE GENOMIC DNA]</scope>
    <source>
        <strain evidence="17">C129</strain>
    </source>
</reference>
<keyword evidence="15" id="KW-0812">Transmembrane</keyword>
<dbReference type="InterPro" id="IPR050476">
    <property type="entry name" value="Insect_CytP450_Detox"/>
</dbReference>
<dbReference type="PROSITE" id="PS00086">
    <property type="entry name" value="CYTOCHROME_P450"/>
    <property type="match status" value="1"/>
</dbReference>
<evidence type="ECO:0000256" key="7">
    <source>
        <dbReference type="ARBA" id="ARBA00022824"/>
    </source>
</evidence>
<evidence type="ECO:0000256" key="4">
    <source>
        <dbReference type="ARBA" id="ARBA00010617"/>
    </source>
</evidence>
<keyword evidence="10 13" id="KW-0408">Iron</keyword>